<sequence precursor="true">MRTQTLSHFFLLVLVAPALAQGDYGAQFLGSGTVINDMNELGEVVGWTVAGNVQAFIGGPERPYQFLPLPAGYSSAWAQGINDDSVVVGSVAAGGFPEFGEAAAWYPDGAGSWTVQLLGALPGQTQSVAYDVNNRGDIVGSSLFPGFGGGPTVWFNSPSGLLDIGSLGAPSSPKQINDEGVVVGINGGLFDIDTLTASPLPTLAADMTGFQGWAISDVGGLAGKALHGSQISATRWTAAGDWQSLSVKFGQSASVQAFDINDSGLVYAEIPTPAAYVPGIGVQLLTSLLVPAQQGKWSFFTNLGGAANDAGQIAATGSGPSGQSGVVLLTPVGDLFTDLGGAVAGANGVPKLRGLSGLEAGDPVTVTLDHGLAGASGALLIGASQLSLPFAGGTLVPDPDLVVPLVVGANQSHVYSATWPAGIPSGVSIWLQEWFLDPGAVQGLSASNALQGTTP</sequence>
<dbReference type="Proteomes" id="UP000316921">
    <property type="component" value="Chromosome"/>
</dbReference>
<protein>
    <submittedName>
        <fullName evidence="2">Uncharacterized protein</fullName>
    </submittedName>
</protein>
<proteinExistence type="predicted"/>
<name>A0A518BMH2_9BACT</name>
<keyword evidence="3" id="KW-1185">Reference proteome</keyword>
<reference evidence="2 3" key="1">
    <citation type="submission" date="2019-02" db="EMBL/GenBank/DDBJ databases">
        <title>Deep-cultivation of Planctomycetes and their phenomic and genomic characterization uncovers novel biology.</title>
        <authorList>
            <person name="Wiegand S."/>
            <person name="Jogler M."/>
            <person name="Boedeker C."/>
            <person name="Pinto D."/>
            <person name="Vollmers J."/>
            <person name="Rivas-Marin E."/>
            <person name="Kohn T."/>
            <person name="Peeters S.H."/>
            <person name="Heuer A."/>
            <person name="Rast P."/>
            <person name="Oberbeckmann S."/>
            <person name="Bunk B."/>
            <person name="Jeske O."/>
            <person name="Meyerdierks A."/>
            <person name="Storesund J.E."/>
            <person name="Kallscheuer N."/>
            <person name="Luecker S."/>
            <person name="Lage O.M."/>
            <person name="Pohl T."/>
            <person name="Merkel B.J."/>
            <person name="Hornburger P."/>
            <person name="Mueller R.-W."/>
            <person name="Bruemmer F."/>
            <person name="Labrenz M."/>
            <person name="Spormann A.M."/>
            <person name="Op den Camp H."/>
            <person name="Overmann J."/>
            <person name="Amann R."/>
            <person name="Jetten M.S.M."/>
            <person name="Mascher T."/>
            <person name="Medema M.H."/>
            <person name="Devos D.P."/>
            <person name="Kaster A.-K."/>
            <person name="Ovreas L."/>
            <person name="Rohde M."/>
            <person name="Galperin M.Y."/>
            <person name="Jogler C."/>
        </authorList>
    </citation>
    <scope>NUCLEOTIDE SEQUENCE [LARGE SCALE GENOMIC DNA]</scope>
    <source>
        <strain evidence="2 3">Pla133</strain>
    </source>
</reference>
<dbReference type="KEGG" id="pbap:Pla133_32590"/>
<keyword evidence="1" id="KW-0732">Signal</keyword>
<accession>A0A518BMH2</accession>
<gene>
    <name evidence="2" type="ORF">Pla133_32590</name>
</gene>
<evidence type="ECO:0000313" key="3">
    <source>
        <dbReference type="Proteomes" id="UP000316921"/>
    </source>
</evidence>
<dbReference type="RefSeq" id="WP_145066950.1">
    <property type="nucleotide sequence ID" value="NZ_CP036287.1"/>
</dbReference>
<dbReference type="AlphaFoldDB" id="A0A518BMH2"/>
<feature type="chain" id="PRO_5022137653" evidence="1">
    <location>
        <begin position="21"/>
        <end position="455"/>
    </location>
</feature>
<feature type="signal peptide" evidence="1">
    <location>
        <begin position="1"/>
        <end position="20"/>
    </location>
</feature>
<dbReference type="EMBL" id="CP036287">
    <property type="protein sequence ID" value="QDU68165.1"/>
    <property type="molecule type" value="Genomic_DNA"/>
</dbReference>
<evidence type="ECO:0000313" key="2">
    <source>
        <dbReference type="EMBL" id="QDU68165.1"/>
    </source>
</evidence>
<evidence type="ECO:0000256" key="1">
    <source>
        <dbReference type="SAM" id="SignalP"/>
    </source>
</evidence>
<organism evidence="2 3">
    <name type="scientific">Engelhardtia mirabilis</name>
    <dbReference type="NCBI Taxonomy" id="2528011"/>
    <lineage>
        <taxon>Bacteria</taxon>
        <taxon>Pseudomonadati</taxon>
        <taxon>Planctomycetota</taxon>
        <taxon>Planctomycetia</taxon>
        <taxon>Planctomycetia incertae sedis</taxon>
        <taxon>Engelhardtia</taxon>
    </lineage>
</organism>